<accession>A0ABT4CLK7</accession>
<sequence length="232" mass="26851">MEKNNKLIILLLIVCAMLLNYKISYAYKKIDIFNSILSETNGEIVEYGLKARFKTYKNGQESCNYFLDKININSTNYKIKGSKDKSNYCIEFSDESSKGYIEFLRGKDKNTVVIQILKKDNKNELLKLKNEIKDISSPISDDEIIYYQYLKAKLPCNNLDEMNKKIVYLLKNKGTENLHSIKINNGFSTSAYTKRYKPIKNKGKFMDLNFALCKYSSGNYIVIGTPEIVMSY</sequence>
<evidence type="ECO:0000313" key="2">
    <source>
        <dbReference type="Proteomes" id="UP001079657"/>
    </source>
</evidence>
<comment type="caution">
    <text evidence="1">The sequence shown here is derived from an EMBL/GenBank/DDBJ whole genome shotgun (WGS) entry which is preliminary data.</text>
</comment>
<dbReference type="InterPro" id="IPR036209">
    <property type="entry name" value="YwmB-like_sf"/>
</dbReference>
<reference evidence="1" key="1">
    <citation type="submission" date="2022-12" db="EMBL/GenBank/DDBJ databases">
        <authorList>
            <person name="Wang J."/>
        </authorList>
    </citation>
    <scope>NUCLEOTIDE SEQUENCE</scope>
    <source>
        <strain evidence="1">HY-42-06</strain>
    </source>
</reference>
<proteinExistence type="predicted"/>
<dbReference type="RefSeq" id="WP_268048182.1">
    <property type="nucleotide sequence ID" value="NZ_JAPQES010000001.1"/>
</dbReference>
<dbReference type="InterPro" id="IPR014794">
    <property type="entry name" value="DUF1779"/>
</dbReference>
<protein>
    <submittedName>
        <fullName evidence="1">YwmB family TATA-box binding protein</fullName>
    </submittedName>
</protein>
<dbReference type="Proteomes" id="UP001079657">
    <property type="component" value="Unassembled WGS sequence"/>
</dbReference>
<dbReference type="Pfam" id="PF08680">
    <property type="entry name" value="DUF1779"/>
    <property type="match status" value="1"/>
</dbReference>
<evidence type="ECO:0000313" key="1">
    <source>
        <dbReference type="EMBL" id="MCY6369813.1"/>
    </source>
</evidence>
<name>A0ABT4CLK7_9CLOT</name>
<organism evidence="1 2">
    <name type="scientific">Clostridium ganghwense</name>
    <dbReference type="NCBI Taxonomy" id="312089"/>
    <lineage>
        <taxon>Bacteria</taxon>
        <taxon>Bacillati</taxon>
        <taxon>Bacillota</taxon>
        <taxon>Clostridia</taxon>
        <taxon>Eubacteriales</taxon>
        <taxon>Clostridiaceae</taxon>
        <taxon>Clostridium</taxon>
    </lineage>
</organism>
<dbReference type="Gene3D" id="3.30.360.40">
    <property type="entry name" value="YwmB-like"/>
    <property type="match status" value="1"/>
</dbReference>
<dbReference type="SUPFAM" id="SSF143842">
    <property type="entry name" value="YwmB-like"/>
    <property type="match status" value="1"/>
</dbReference>
<dbReference type="EMBL" id="JAPQES010000001">
    <property type="protein sequence ID" value="MCY6369813.1"/>
    <property type="molecule type" value="Genomic_DNA"/>
</dbReference>
<keyword evidence="2" id="KW-1185">Reference proteome</keyword>
<gene>
    <name evidence="1" type="ORF">OXH55_04145</name>
</gene>